<comment type="function">
    <text evidence="6 7">Catalyzes the reversible reaction in which hydroxymethyl group from 5,10-methylenetetrahydrofolate is transferred onto alpha-ketoisovalerate to form ketopantoate.</text>
</comment>
<feature type="active site" description="Proton acceptor" evidence="7 8">
    <location>
        <position position="198"/>
    </location>
</feature>
<protein>
    <recommendedName>
        <fullName evidence="7">3-methyl-2-oxobutanoate hydroxymethyltransferase</fullName>
        <ecNumber evidence="7">2.1.2.11</ecNumber>
    </recommendedName>
    <alternativeName>
        <fullName evidence="7">Ketopantoate hydroxymethyltransferase</fullName>
        <shortName evidence="7">KPHMT</shortName>
    </alternativeName>
</protein>
<dbReference type="GO" id="GO:0003864">
    <property type="term" value="F:3-methyl-2-oxobutanoate hydroxymethyltransferase activity"/>
    <property type="evidence" value="ECO:0007669"/>
    <property type="project" value="UniProtKB-UniRule"/>
</dbReference>
<dbReference type="InterPro" id="IPR003700">
    <property type="entry name" value="Pantoate_hydroxy_MeTrfase"/>
</dbReference>
<comment type="similarity">
    <text evidence="2 7">Belongs to the PanB family.</text>
</comment>
<dbReference type="EC" id="2.1.2.11" evidence="7"/>
<evidence type="ECO:0000256" key="9">
    <source>
        <dbReference type="PIRSR" id="PIRSR000388-2"/>
    </source>
</evidence>
<evidence type="ECO:0000256" key="3">
    <source>
        <dbReference type="ARBA" id="ARBA00011424"/>
    </source>
</evidence>
<feature type="binding site" evidence="7 9">
    <location>
        <position position="99"/>
    </location>
    <ligand>
        <name>3-methyl-2-oxobutanoate</name>
        <dbReference type="ChEBI" id="CHEBI:11851"/>
    </ligand>
</feature>
<keyword evidence="7 10" id="KW-0479">Metal-binding</keyword>
<dbReference type="GO" id="GO:0015940">
    <property type="term" value="P:pantothenate biosynthetic process"/>
    <property type="evidence" value="ECO:0007669"/>
    <property type="project" value="UniProtKB-UniRule"/>
</dbReference>
<dbReference type="GO" id="GO:0000287">
    <property type="term" value="F:magnesium ion binding"/>
    <property type="evidence" value="ECO:0007669"/>
    <property type="project" value="TreeGrafter"/>
</dbReference>
<feature type="binding site" evidence="7 9">
    <location>
        <begin position="60"/>
        <end position="61"/>
    </location>
    <ligand>
        <name>3-methyl-2-oxobutanoate</name>
        <dbReference type="ChEBI" id="CHEBI:11851"/>
    </ligand>
</feature>
<evidence type="ECO:0000256" key="1">
    <source>
        <dbReference type="ARBA" id="ARBA00005033"/>
    </source>
</evidence>
<feature type="binding site" evidence="7 10">
    <location>
        <position position="60"/>
    </location>
    <ligand>
        <name>Mg(2+)</name>
        <dbReference type="ChEBI" id="CHEBI:18420"/>
    </ligand>
</feature>
<keyword evidence="4 7" id="KW-0566">Pantothenate biosynthesis</keyword>
<feature type="binding site" evidence="7 10">
    <location>
        <position position="131"/>
    </location>
    <ligand>
        <name>Mg(2+)</name>
        <dbReference type="ChEBI" id="CHEBI:18420"/>
    </ligand>
</feature>
<dbReference type="CDD" id="cd06557">
    <property type="entry name" value="KPHMT-like"/>
    <property type="match status" value="1"/>
</dbReference>
<dbReference type="UniPathway" id="UPA00028">
    <property type="reaction ID" value="UER00003"/>
</dbReference>
<dbReference type="GO" id="GO:0005737">
    <property type="term" value="C:cytoplasm"/>
    <property type="evidence" value="ECO:0007669"/>
    <property type="project" value="UniProtKB-SubCell"/>
</dbReference>
<dbReference type="Gene3D" id="3.20.20.60">
    <property type="entry name" value="Phosphoenolpyruvate-binding domains"/>
    <property type="match status" value="1"/>
</dbReference>
<evidence type="ECO:0000313" key="12">
    <source>
        <dbReference type="Proteomes" id="UP000005143"/>
    </source>
</evidence>
<keyword evidence="5 7" id="KW-0808">Transferase</keyword>
<dbReference type="GO" id="GO:0008168">
    <property type="term" value="F:methyltransferase activity"/>
    <property type="evidence" value="ECO:0007669"/>
    <property type="project" value="UniProtKB-KW"/>
</dbReference>
<dbReference type="PANTHER" id="PTHR20881:SF0">
    <property type="entry name" value="3-METHYL-2-OXOBUTANOATE HYDROXYMETHYLTRANSFERASE"/>
    <property type="match status" value="1"/>
</dbReference>
<comment type="pathway">
    <text evidence="1 7">Cofactor biosynthesis; (R)-pantothenate biosynthesis; (R)-pantoate from 3-methyl-2-oxobutanoate: step 1/2.</text>
</comment>
<name>H0E6E8_9ACTN</name>
<dbReference type="FunFam" id="3.20.20.60:FF:000003">
    <property type="entry name" value="3-methyl-2-oxobutanoate hydroxymethyltransferase"/>
    <property type="match status" value="1"/>
</dbReference>
<comment type="caution">
    <text evidence="11">The sequence shown here is derived from an EMBL/GenBank/DDBJ whole genome shotgun (WGS) entry which is preliminary data.</text>
</comment>
<dbReference type="InterPro" id="IPR015813">
    <property type="entry name" value="Pyrv/PenolPyrv_kinase-like_dom"/>
</dbReference>
<dbReference type="SUPFAM" id="SSF51621">
    <property type="entry name" value="Phosphoenolpyruvate/pyruvate domain"/>
    <property type="match status" value="1"/>
</dbReference>
<evidence type="ECO:0000313" key="11">
    <source>
        <dbReference type="EMBL" id="EHN10737.1"/>
    </source>
</evidence>
<sequence>MSASPRSSFDVQAPDRAPVTVTSLLEKKHHGEKIVMVTAYDYPSATVVEAAGVDMVLVGDSAATTVLGLDSTVPATVDELLMLNRAVRRGLRASFMVSDLPFGSYEASDYEAVKSAQRFVKEAGAQAVKLEGGGVMVDRARAIVAAGIPVVGHLGLTPQTATALGGLRAQGKSAEQATKMVADALALQDAGCCALVLEAIPAAVAEELMPLLEIPVIGIGAGASTDGQVLVWHDLLGLLEGRTAKFVKQYAHLHQAMVAAVHQFAGEVRDGEFPGREHTYAIPPEELQRFQGSLAQLHGHGDHDVEGHPA</sequence>
<dbReference type="NCBIfam" id="NF001452">
    <property type="entry name" value="PRK00311.1"/>
    <property type="match status" value="1"/>
</dbReference>
<gene>
    <name evidence="7" type="primary">panB</name>
    <name evidence="11" type="ORF">PAI11_23980</name>
</gene>
<evidence type="ECO:0000256" key="2">
    <source>
        <dbReference type="ARBA" id="ARBA00008676"/>
    </source>
</evidence>
<proteinExistence type="inferred from homology"/>
<dbReference type="Pfam" id="PF02548">
    <property type="entry name" value="Pantoate_transf"/>
    <property type="match status" value="1"/>
</dbReference>
<feature type="binding site" evidence="7 9">
    <location>
        <position position="129"/>
    </location>
    <ligand>
        <name>3-methyl-2-oxobutanoate</name>
        <dbReference type="ChEBI" id="CHEBI:11851"/>
    </ligand>
</feature>
<dbReference type="HAMAP" id="MF_00156">
    <property type="entry name" value="PanB"/>
    <property type="match status" value="1"/>
</dbReference>
<dbReference type="Proteomes" id="UP000005143">
    <property type="component" value="Unassembled WGS sequence"/>
</dbReference>
<dbReference type="RefSeq" id="WP_007575303.1">
    <property type="nucleotide sequence ID" value="NZ_AGUD01000203.1"/>
</dbReference>
<dbReference type="PANTHER" id="PTHR20881">
    <property type="entry name" value="3-METHYL-2-OXOBUTANOATE HYDROXYMETHYLTRANSFERASE"/>
    <property type="match status" value="1"/>
</dbReference>
<comment type="cofactor">
    <cofactor evidence="7 10">
        <name>Mg(2+)</name>
        <dbReference type="ChEBI" id="CHEBI:18420"/>
    </cofactor>
    <text evidence="7 10">Binds 1 Mg(2+) ion per subunit.</text>
</comment>
<dbReference type="PIRSF" id="PIRSF000388">
    <property type="entry name" value="Pantoate_hydroxy_MeTrfase"/>
    <property type="match status" value="1"/>
</dbReference>
<dbReference type="GO" id="GO:0032259">
    <property type="term" value="P:methylation"/>
    <property type="evidence" value="ECO:0007669"/>
    <property type="project" value="UniProtKB-KW"/>
</dbReference>
<evidence type="ECO:0000256" key="4">
    <source>
        <dbReference type="ARBA" id="ARBA00022655"/>
    </source>
</evidence>
<dbReference type="NCBIfam" id="TIGR00222">
    <property type="entry name" value="panB"/>
    <property type="match status" value="1"/>
</dbReference>
<evidence type="ECO:0000256" key="10">
    <source>
        <dbReference type="PIRSR" id="PIRSR000388-3"/>
    </source>
</evidence>
<comment type="subunit">
    <text evidence="3 7">Homodecamer; pentamer of dimers.</text>
</comment>
<evidence type="ECO:0000256" key="5">
    <source>
        <dbReference type="ARBA" id="ARBA00022679"/>
    </source>
</evidence>
<dbReference type="InterPro" id="IPR040442">
    <property type="entry name" value="Pyrv_kinase-like_dom_sf"/>
</dbReference>
<keyword evidence="7" id="KW-0963">Cytoplasm</keyword>
<keyword evidence="12" id="KW-1185">Reference proteome</keyword>
<dbReference type="OrthoDB" id="9781789at2"/>
<accession>H0E6E8</accession>
<comment type="subcellular location">
    <subcellularLocation>
        <location evidence="7">Cytoplasm</location>
    </subcellularLocation>
</comment>
<dbReference type="PATRIC" id="fig|1097667.3.peg.2379"/>
<comment type="catalytic activity">
    <reaction evidence="7">
        <text>(6R)-5,10-methylene-5,6,7,8-tetrahydrofolate + 3-methyl-2-oxobutanoate + H2O = 2-dehydropantoate + (6S)-5,6,7,8-tetrahydrofolate</text>
        <dbReference type="Rhea" id="RHEA:11824"/>
        <dbReference type="ChEBI" id="CHEBI:11561"/>
        <dbReference type="ChEBI" id="CHEBI:11851"/>
        <dbReference type="ChEBI" id="CHEBI:15377"/>
        <dbReference type="ChEBI" id="CHEBI:15636"/>
        <dbReference type="ChEBI" id="CHEBI:57453"/>
        <dbReference type="EC" id="2.1.2.11"/>
    </reaction>
</comment>
<dbReference type="EMBL" id="AGUD01000203">
    <property type="protein sequence ID" value="EHN10737.1"/>
    <property type="molecule type" value="Genomic_DNA"/>
</dbReference>
<keyword evidence="7 10" id="KW-0460">Magnesium</keyword>
<evidence type="ECO:0000256" key="6">
    <source>
        <dbReference type="ARBA" id="ARBA00056497"/>
    </source>
</evidence>
<evidence type="ECO:0000256" key="8">
    <source>
        <dbReference type="PIRSR" id="PIRSR000388-1"/>
    </source>
</evidence>
<evidence type="ECO:0000256" key="7">
    <source>
        <dbReference type="HAMAP-Rule" id="MF_00156"/>
    </source>
</evidence>
<reference evidence="11 12" key="1">
    <citation type="journal article" date="2013" name="Biodegradation">
        <title>Quantitative proteomic analysis of ibuprofen-degrading Patulibacter sp. strain I11.</title>
        <authorList>
            <person name="Almeida B."/>
            <person name="Kjeldal H."/>
            <person name="Lolas I."/>
            <person name="Knudsen A.D."/>
            <person name="Carvalho G."/>
            <person name="Nielsen K.L."/>
            <person name="Barreto Crespo M.T."/>
            <person name="Stensballe A."/>
            <person name="Nielsen J.L."/>
        </authorList>
    </citation>
    <scope>NUCLEOTIDE SEQUENCE [LARGE SCALE GENOMIC DNA]</scope>
    <source>
        <strain evidence="11 12">I11</strain>
    </source>
</reference>
<dbReference type="AlphaFoldDB" id="H0E6E8"/>
<organism evidence="11 12">
    <name type="scientific">Patulibacter medicamentivorans</name>
    <dbReference type="NCBI Taxonomy" id="1097667"/>
    <lineage>
        <taxon>Bacteria</taxon>
        <taxon>Bacillati</taxon>
        <taxon>Actinomycetota</taxon>
        <taxon>Thermoleophilia</taxon>
        <taxon>Solirubrobacterales</taxon>
        <taxon>Patulibacteraceae</taxon>
        <taxon>Patulibacter</taxon>
    </lineage>
</organism>
<feature type="binding site" evidence="7 10">
    <location>
        <position position="99"/>
    </location>
    <ligand>
        <name>Mg(2+)</name>
        <dbReference type="ChEBI" id="CHEBI:18420"/>
    </ligand>
</feature>
<keyword evidence="11" id="KW-0489">Methyltransferase</keyword>